<dbReference type="RefSeq" id="WP_166043037.1">
    <property type="nucleotide sequence ID" value="NZ_CP046919.1"/>
</dbReference>
<accession>A0A6G8HXU7</accession>
<proteinExistence type="predicted"/>
<dbReference type="KEGG" id="srum:GPZ88_01090"/>
<reference evidence="1 2" key="1">
    <citation type="submission" date="2019-12" db="EMBL/GenBank/DDBJ databases">
        <title>Complete genome sequence of Streptococcus sp. CNU G2 isolated frome Bos taurus coreanae.</title>
        <authorList>
            <person name="Park S.Y."/>
            <person name="Kim J.H."/>
            <person name="Seo S.W."/>
        </authorList>
    </citation>
    <scope>NUCLEOTIDE SEQUENCE [LARGE SCALE GENOMIC DNA]</scope>
    <source>
        <strain evidence="1 2">CNU G2</strain>
    </source>
</reference>
<evidence type="ECO:0000313" key="1">
    <source>
        <dbReference type="EMBL" id="QIM45734.1"/>
    </source>
</evidence>
<organism evidence="1 2">
    <name type="scientific">Streptococcus ruminicola</name>
    <dbReference type="NCBI Taxonomy" id="2686210"/>
    <lineage>
        <taxon>Bacteria</taxon>
        <taxon>Bacillati</taxon>
        <taxon>Bacillota</taxon>
        <taxon>Bacilli</taxon>
        <taxon>Lactobacillales</taxon>
        <taxon>Streptococcaceae</taxon>
        <taxon>Streptococcus</taxon>
    </lineage>
</organism>
<name>A0A6G8HXU7_9STRE</name>
<dbReference type="InterPro" id="IPR008524">
    <property type="entry name" value="DUF806"/>
</dbReference>
<gene>
    <name evidence="1" type="ORF">GPZ88_01090</name>
</gene>
<evidence type="ECO:0000313" key="2">
    <source>
        <dbReference type="Proteomes" id="UP000503166"/>
    </source>
</evidence>
<dbReference type="AlphaFoldDB" id="A0A6G8HXU7"/>
<dbReference type="EMBL" id="CP046919">
    <property type="protein sequence ID" value="QIM45734.1"/>
    <property type="molecule type" value="Genomic_DNA"/>
</dbReference>
<dbReference type="Proteomes" id="UP000503166">
    <property type="component" value="Chromosome"/>
</dbReference>
<protein>
    <submittedName>
        <fullName evidence="1">DUF806 family protein</fullName>
    </submittedName>
</protein>
<sequence>MLATLELKGLLDDKEFSEISEVYVNNLPKEIQENTDKTIVLLRESGTFLEMFGNGSFFGKTNQIEVQIFYKLDIDFDLDEFETELMKFLASKHYTVTTVREHTLDPDTLQMTAVFYVAHKKILN</sequence>
<dbReference type="Pfam" id="PF05657">
    <property type="entry name" value="DUF806"/>
    <property type="match status" value="1"/>
</dbReference>